<dbReference type="Gene3D" id="3.40.140.10">
    <property type="entry name" value="Cytidine Deaminase, domain 2"/>
    <property type="match status" value="1"/>
</dbReference>
<evidence type="ECO:0000256" key="1">
    <source>
        <dbReference type="SAM" id="MobiDB-lite"/>
    </source>
</evidence>
<dbReference type="KEGG" id="pno:SNOG_08042"/>
<dbReference type="STRING" id="321614.Q0UJM2"/>
<dbReference type="RefSeq" id="XP_001798369.1">
    <property type="nucleotide sequence ID" value="XM_001798317.1"/>
</dbReference>
<dbReference type="GO" id="GO:0002100">
    <property type="term" value="P:tRNA wobble adenosine to inosine editing"/>
    <property type="evidence" value="ECO:0000318"/>
    <property type="project" value="GO_Central"/>
</dbReference>
<dbReference type="InterPro" id="IPR016193">
    <property type="entry name" value="Cytidine_deaminase-like"/>
</dbReference>
<dbReference type="EMBL" id="CH445336">
    <property type="protein sequence ID" value="EAT84318.2"/>
    <property type="molecule type" value="Genomic_DNA"/>
</dbReference>
<dbReference type="SUPFAM" id="SSF53927">
    <property type="entry name" value="Cytidine deaminase-like"/>
    <property type="match status" value="1"/>
</dbReference>
<accession>Q0UJM2</accession>
<dbReference type="GeneID" id="5975267"/>
<organism evidence="2 3">
    <name type="scientific">Phaeosphaeria nodorum (strain SN15 / ATCC MYA-4574 / FGSC 10173)</name>
    <name type="common">Glume blotch fungus</name>
    <name type="synonym">Parastagonospora nodorum</name>
    <dbReference type="NCBI Taxonomy" id="321614"/>
    <lineage>
        <taxon>Eukaryota</taxon>
        <taxon>Fungi</taxon>
        <taxon>Dikarya</taxon>
        <taxon>Ascomycota</taxon>
        <taxon>Pezizomycotina</taxon>
        <taxon>Dothideomycetes</taxon>
        <taxon>Pleosporomycetidae</taxon>
        <taxon>Pleosporales</taxon>
        <taxon>Pleosporineae</taxon>
        <taxon>Phaeosphaeriaceae</taxon>
        <taxon>Parastagonospora</taxon>
    </lineage>
</organism>
<sequence>MRTDNYLNLCLDQAAKSPLRYRHGAIIVRGGKVIGQGYNDYRTGFDGGALKTGLLPLRSLDGSAIAELKKKKLKSRGHMIEVAVPAAAKTFTPFEMTTGGGKLANTPLSMHSEMMAIQSALSAASCAAFTAVSSQKPCFKLSGDSKCKARLRREAVKLYVETVCKFAAEQHTVESSVQECLAFHDKEEKNVASSAENSMKKHQMKNEKTKYHHHHNIGNNGQHAHKRSQHAHKLSTKKNLDAIELSNASVKLKDVAIQPASKKNAHKASASPSQAKNESMLMPTGQTGRSTRDRTKLPRLHGADLYVARLGWTFQSSVNESVACCVDLDDGAQAESPPRPSTGSLHEELRNPDFEAKPAQKAPSRVDETEPSVHSSRPCYRCISFMASVGIKRVFWTTGFGTWESAKVRDLVDALDNLGLEQPSNAAATLSNVFVTKHEVLMLRRTMGDR</sequence>
<dbReference type="GO" id="GO:0052717">
    <property type="term" value="F:tRNA-specific adenosine-34 deaminase activity"/>
    <property type="evidence" value="ECO:0000318"/>
    <property type="project" value="GO_Central"/>
</dbReference>
<dbReference type="InParanoid" id="Q0UJM2"/>
<feature type="compositionally biased region" description="Basic and acidic residues" evidence="1">
    <location>
        <begin position="345"/>
        <end position="368"/>
    </location>
</feature>
<feature type="region of interest" description="Disordered" evidence="1">
    <location>
        <begin position="331"/>
        <end position="376"/>
    </location>
</feature>
<feature type="region of interest" description="Disordered" evidence="1">
    <location>
        <begin position="257"/>
        <end position="296"/>
    </location>
</feature>
<gene>
    <name evidence="2" type="ORF">SNOG_08042</name>
</gene>
<evidence type="ECO:0000313" key="3">
    <source>
        <dbReference type="Proteomes" id="UP000001055"/>
    </source>
</evidence>
<dbReference type="VEuPathDB" id="FungiDB:JI435_080420"/>
<proteinExistence type="predicted"/>
<dbReference type="Proteomes" id="UP000001055">
    <property type="component" value="Unassembled WGS sequence"/>
</dbReference>
<dbReference type="AlphaFoldDB" id="Q0UJM2"/>
<reference evidence="3" key="1">
    <citation type="journal article" date="2007" name="Plant Cell">
        <title>Dothideomycete-plant interactions illuminated by genome sequencing and EST analysis of the wheat pathogen Stagonospora nodorum.</title>
        <authorList>
            <person name="Hane J.K."/>
            <person name="Lowe R.G."/>
            <person name="Solomon P.S."/>
            <person name="Tan K.C."/>
            <person name="Schoch C.L."/>
            <person name="Spatafora J.W."/>
            <person name="Crous P.W."/>
            <person name="Kodira C."/>
            <person name="Birren B.W."/>
            <person name="Galagan J.E."/>
            <person name="Torriani S.F."/>
            <person name="McDonald B.A."/>
            <person name="Oliver R.P."/>
        </authorList>
    </citation>
    <scope>NUCLEOTIDE SEQUENCE [LARGE SCALE GENOMIC DNA]</scope>
    <source>
        <strain evidence="3">SN15 / ATCC MYA-4574 / FGSC 10173</strain>
    </source>
</reference>
<evidence type="ECO:0000313" key="2">
    <source>
        <dbReference type="EMBL" id="EAT84318.2"/>
    </source>
</evidence>
<name>Q0UJM2_PHANO</name>
<protein>
    <submittedName>
        <fullName evidence="2">Uncharacterized protein</fullName>
    </submittedName>
</protein>